<evidence type="ECO:0000313" key="4">
    <source>
        <dbReference type="Proteomes" id="UP000176284"/>
    </source>
</evidence>
<keyword evidence="2" id="KW-1133">Transmembrane helix</keyword>
<dbReference type="STRING" id="1798410.A3H63_00515"/>
<accession>A0A1G1ZRG6</accession>
<comment type="caution">
    <text evidence="3">The sequence shown here is derived from an EMBL/GenBank/DDBJ whole genome shotgun (WGS) entry which is preliminary data.</text>
</comment>
<dbReference type="Proteomes" id="UP000176284">
    <property type="component" value="Unassembled WGS sequence"/>
</dbReference>
<feature type="compositionally biased region" description="Basic and acidic residues" evidence="1">
    <location>
        <begin position="100"/>
        <end position="115"/>
    </location>
</feature>
<gene>
    <name evidence="3" type="ORF">A3H63_00515</name>
</gene>
<dbReference type="EMBL" id="MHJM01000033">
    <property type="protein sequence ID" value="OGY67049.1"/>
    <property type="molecule type" value="Genomic_DNA"/>
</dbReference>
<evidence type="ECO:0000256" key="1">
    <source>
        <dbReference type="SAM" id="MobiDB-lite"/>
    </source>
</evidence>
<keyword evidence="2" id="KW-0472">Membrane</keyword>
<feature type="region of interest" description="Disordered" evidence="1">
    <location>
        <begin position="89"/>
        <end position="115"/>
    </location>
</feature>
<reference evidence="3 4" key="1">
    <citation type="journal article" date="2016" name="Nat. Commun.">
        <title>Thousands of microbial genomes shed light on interconnected biogeochemical processes in an aquifer system.</title>
        <authorList>
            <person name="Anantharaman K."/>
            <person name="Brown C.T."/>
            <person name="Hug L.A."/>
            <person name="Sharon I."/>
            <person name="Castelle C.J."/>
            <person name="Probst A.J."/>
            <person name="Thomas B.C."/>
            <person name="Singh A."/>
            <person name="Wilkins M.J."/>
            <person name="Karaoz U."/>
            <person name="Brodie E.L."/>
            <person name="Williams K.H."/>
            <person name="Hubbard S.S."/>
            <person name="Banfield J.F."/>
        </authorList>
    </citation>
    <scope>NUCLEOTIDE SEQUENCE [LARGE SCALE GENOMIC DNA]</scope>
</reference>
<proteinExistence type="predicted"/>
<name>A0A1G1ZRG6_9BACT</name>
<feature type="transmembrane region" description="Helical" evidence="2">
    <location>
        <begin position="6"/>
        <end position="22"/>
    </location>
</feature>
<sequence>MYNFILQTIVMVSLGGIIYLFARALPRVTDAPVPVNRKDYLAELMKKLPLEKADAWFAQLFGKFLRKAKIVILKFDNILTRHINSLKKDSGNAFTADRPNLFEKKEEGSDTSEIK</sequence>
<organism evidence="3 4">
    <name type="scientific">Candidatus Harrisonbacteria bacterium RIFCSPLOWO2_02_FULL_45_10c</name>
    <dbReference type="NCBI Taxonomy" id="1798410"/>
    <lineage>
        <taxon>Bacteria</taxon>
        <taxon>Candidatus Harrisoniibacteriota</taxon>
    </lineage>
</organism>
<keyword evidence="2" id="KW-0812">Transmembrane</keyword>
<protein>
    <submittedName>
        <fullName evidence="3">Uncharacterized protein</fullName>
    </submittedName>
</protein>
<dbReference type="AlphaFoldDB" id="A0A1G1ZRG6"/>
<evidence type="ECO:0000313" key="3">
    <source>
        <dbReference type="EMBL" id="OGY67049.1"/>
    </source>
</evidence>
<evidence type="ECO:0000256" key="2">
    <source>
        <dbReference type="SAM" id="Phobius"/>
    </source>
</evidence>